<dbReference type="Gene3D" id="1.10.260.40">
    <property type="entry name" value="lambda repressor-like DNA-binding domains"/>
    <property type="match status" value="1"/>
</dbReference>
<evidence type="ECO:0000313" key="4">
    <source>
        <dbReference type="Proteomes" id="UP001158066"/>
    </source>
</evidence>
<dbReference type="InterPro" id="IPR039418">
    <property type="entry name" value="LexA-like"/>
</dbReference>
<keyword evidence="4" id="KW-1185">Reference proteome</keyword>
<feature type="region of interest" description="Disordered" evidence="1">
    <location>
        <begin position="63"/>
        <end position="98"/>
    </location>
</feature>
<feature type="compositionally biased region" description="Basic and acidic residues" evidence="1">
    <location>
        <begin position="68"/>
        <end position="82"/>
    </location>
</feature>
<dbReference type="Pfam" id="PF01381">
    <property type="entry name" value="HTH_3"/>
    <property type="match status" value="1"/>
</dbReference>
<dbReference type="Gene3D" id="2.10.109.10">
    <property type="entry name" value="Umud Fragment, subunit A"/>
    <property type="match status" value="1"/>
</dbReference>
<accession>A0AA45WTT1</accession>
<evidence type="ECO:0000313" key="3">
    <source>
        <dbReference type="EMBL" id="SMP44572.1"/>
    </source>
</evidence>
<organism evidence="3 4">
    <name type="scientific">Anoxynatronum buryatiense</name>
    <dbReference type="NCBI Taxonomy" id="489973"/>
    <lineage>
        <taxon>Bacteria</taxon>
        <taxon>Bacillati</taxon>
        <taxon>Bacillota</taxon>
        <taxon>Clostridia</taxon>
        <taxon>Eubacteriales</taxon>
        <taxon>Clostridiaceae</taxon>
        <taxon>Anoxynatronum</taxon>
    </lineage>
</organism>
<gene>
    <name evidence="3" type="ORF">SAMN06296020_102198</name>
</gene>
<dbReference type="CDD" id="cd06529">
    <property type="entry name" value="S24_LexA-like"/>
    <property type="match status" value="1"/>
</dbReference>
<dbReference type="SUPFAM" id="SSF51306">
    <property type="entry name" value="LexA/Signal peptidase"/>
    <property type="match status" value="1"/>
</dbReference>
<reference evidence="3" key="1">
    <citation type="submission" date="2017-05" db="EMBL/GenBank/DDBJ databases">
        <authorList>
            <person name="Varghese N."/>
            <person name="Submissions S."/>
        </authorList>
    </citation>
    <scope>NUCLEOTIDE SEQUENCE</scope>
    <source>
        <strain evidence="3">Su22</strain>
    </source>
</reference>
<dbReference type="SUPFAM" id="SSF47413">
    <property type="entry name" value="lambda repressor-like DNA-binding domains"/>
    <property type="match status" value="1"/>
</dbReference>
<dbReference type="InterPro" id="IPR015927">
    <property type="entry name" value="Peptidase_S24_S26A/B/C"/>
</dbReference>
<protein>
    <submittedName>
        <fullName evidence="3">Helix-turn-helix</fullName>
    </submittedName>
</protein>
<dbReference type="PROSITE" id="PS50943">
    <property type="entry name" value="HTH_CROC1"/>
    <property type="match status" value="1"/>
</dbReference>
<dbReference type="Pfam" id="PF00717">
    <property type="entry name" value="Peptidase_S24"/>
    <property type="match status" value="1"/>
</dbReference>
<dbReference type="GO" id="GO:0003677">
    <property type="term" value="F:DNA binding"/>
    <property type="evidence" value="ECO:0007669"/>
    <property type="project" value="InterPro"/>
</dbReference>
<dbReference type="RefSeq" id="WP_283408108.1">
    <property type="nucleotide sequence ID" value="NZ_FXUF01000002.1"/>
</dbReference>
<name>A0AA45WTT1_9CLOT</name>
<proteinExistence type="predicted"/>
<dbReference type="SMART" id="SM00530">
    <property type="entry name" value="HTH_XRE"/>
    <property type="match status" value="1"/>
</dbReference>
<sequence>MNPIAEAIRKARLRAGMSEKMLAKKCGLAENYIKQVESGRKVIQEQAAQRILQVLGEETDVLQQGSHLRRDSGENEGDRETENNQSTRKQAVKRDAPLSIEPNDQWTDALAHIIRRFPVENLATGKIVAHKELPVLGKKIEGVPWEKIRFFQVADGQLQSLRIYKDDLVMVCETTEIINGKIYVIEVNGQKMIRKLSKDHQKKILLSTGSPGEVPTAVTEKQLKLIGRCVGVEFRV</sequence>
<feature type="domain" description="HTH cro/C1-type" evidence="2">
    <location>
        <begin position="8"/>
        <end position="62"/>
    </location>
</feature>
<comment type="caution">
    <text evidence="3">The sequence shown here is derived from an EMBL/GenBank/DDBJ whole genome shotgun (WGS) entry which is preliminary data.</text>
</comment>
<dbReference type="AlphaFoldDB" id="A0AA45WTT1"/>
<dbReference type="EMBL" id="FXUF01000002">
    <property type="protein sequence ID" value="SMP44572.1"/>
    <property type="molecule type" value="Genomic_DNA"/>
</dbReference>
<evidence type="ECO:0000256" key="1">
    <source>
        <dbReference type="SAM" id="MobiDB-lite"/>
    </source>
</evidence>
<dbReference type="InterPro" id="IPR010982">
    <property type="entry name" value="Lambda_DNA-bd_dom_sf"/>
</dbReference>
<dbReference type="InterPro" id="IPR001387">
    <property type="entry name" value="Cro/C1-type_HTH"/>
</dbReference>
<dbReference type="InterPro" id="IPR036286">
    <property type="entry name" value="LexA/Signal_pep-like_sf"/>
</dbReference>
<evidence type="ECO:0000259" key="2">
    <source>
        <dbReference type="PROSITE" id="PS50943"/>
    </source>
</evidence>
<dbReference type="Proteomes" id="UP001158066">
    <property type="component" value="Unassembled WGS sequence"/>
</dbReference>
<dbReference type="CDD" id="cd00093">
    <property type="entry name" value="HTH_XRE"/>
    <property type="match status" value="1"/>
</dbReference>